<dbReference type="Proteomes" id="UP000037460">
    <property type="component" value="Unassembled WGS sequence"/>
</dbReference>
<comment type="caution">
    <text evidence="3">The sequence shown here is derived from an EMBL/GenBank/DDBJ whole genome shotgun (WGS) entry which is preliminary data.</text>
</comment>
<reference evidence="4" key="1">
    <citation type="journal article" date="2015" name="PLoS Genet.">
        <title>Genome Sequence and Transcriptome Analyses of Chrysochromulina tobin: Metabolic Tools for Enhanced Algal Fitness in the Prominent Order Prymnesiales (Haptophyceae).</title>
        <authorList>
            <person name="Hovde B.T."/>
            <person name="Deodato C.R."/>
            <person name="Hunsperger H.M."/>
            <person name="Ryken S.A."/>
            <person name="Yost W."/>
            <person name="Jha R.K."/>
            <person name="Patterson J."/>
            <person name="Monnat R.J. Jr."/>
            <person name="Barlow S.B."/>
            <person name="Starkenburg S.R."/>
            <person name="Cattolico R.A."/>
        </authorList>
    </citation>
    <scope>NUCLEOTIDE SEQUENCE</scope>
    <source>
        <strain evidence="4">CCMP291</strain>
    </source>
</reference>
<evidence type="ECO:0000256" key="2">
    <source>
        <dbReference type="SAM" id="SignalP"/>
    </source>
</evidence>
<evidence type="ECO:0000313" key="4">
    <source>
        <dbReference type="Proteomes" id="UP000037460"/>
    </source>
</evidence>
<evidence type="ECO:0000256" key="1">
    <source>
        <dbReference type="SAM" id="MobiDB-lite"/>
    </source>
</evidence>
<feature type="chain" id="PRO_5005601828" evidence="2">
    <location>
        <begin position="22"/>
        <end position="436"/>
    </location>
</feature>
<keyword evidence="4" id="KW-1185">Reference proteome</keyword>
<gene>
    <name evidence="3" type="ORF">Ctob_007161</name>
</gene>
<feature type="non-terminal residue" evidence="3">
    <location>
        <position position="436"/>
    </location>
</feature>
<feature type="region of interest" description="Disordered" evidence="1">
    <location>
        <begin position="218"/>
        <end position="262"/>
    </location>
</feature>
<feature type="signal peptide" evidence="2">
    <location>
        <begin position="1"/>
        <end position="21"/>
    </location>
</feature>
<accession>A0A0M0JGA2</accession>
<sequence length="436" mass="45601">MRSSLAMFLAIVLGLIDTSAAQCTNLCGGLHYGYKASDGNCDDGGPGAQTSDCSLGTDCSDCGPRIAPPAPPDSFGYRCTESCGWSWDNYCDDGGPGSAYSKCDRGTDCTDCGTRLIMRAPFAASAAGWPNIVVSGSNGNHPEPSMSWTLICTNNFSIPNGAVPQTVQNPSFQPGSTCTLTLRSQYNILGASWIFGTASNPILYYTFDGAGFQTTYSFTVPGPPQEPSPSPSPEPVVVPPFPPFPPPPTSLPPPPPPPAPAPAPATCTNLCGNLHYGYRASNGNCDDGGPGAQTSDCSLGTDCIDCGPRVLPPAPPDSFGYRCFESCGWSWDNYCDDGGPGSAYSKCDRGTDCRDCGPRLMTRAPFVASAAGWPNIVVGSNGNYPEPTLSWTLTCTGGFSIPNGAVPQTVQNPSFQPGSTCTLTLKSQWGWSWASR</sequence>
<protein>
    <submittedName>
        <fullName evidence="3">Ankyrin neuronal-like protein</fullName>
    </submittedName>
</protein>
<name>A0A0M0JGA2_9EUKA</name>
<evidence type="ECO:0000313" key="3">
    <source>
        <dbReference type="EMBL" id="KOO25609.1"/>
    </source>
</evidence>
<keyword evidence="2" id="KW-0732">Signal</keyword>
<organism evidence="3 4">
    <name type="scientific">Chrysochromulina tobinii</name>
    <dbReference type="NCBI Taxonomy" id="1460289"/>
    <lineage>
        <taxon>Eukaryota</taxon>
        <taxon>Haptista</taxon>
        <taxon>Haptophyta</taxon>
        <taxon>Prymnesiophyceae</taxon>
        <taxon>Prymnesiales</taxon>
        <taxon>Chrysochromulinaceae</taxon>
        <taxon>Chrysochromulina</taxon>
    </lineage>
</organism>
<feature type="compositionally biased region" description="Pro residues" evidence="1">
    <location>
        <begin position="221"/>
        <end position="262"/>
    </location>
</feature>
<dbReference type="AlphaFoldDB" id="A0A0M0JGA2"/>
<proteinExistence type="predicted"/>
<dbReference type="EMBL" id="JWZX01002951">
    <property type="protein sequence ID" value="KOO25609.1"/>
    <property type="molecule type" value="Genomic_DNA"/>
</dbReference>